<reference evidence="2" key="1">
    <citation type="submission" date="2016-03" db="EMBL/GenBank/DDBJ databases">
        <authorList>
            <person name="Ploux O."/>
        </authorList>
    </citation>
    <scope>NUCLEOTIDE SEQUENCE</scope>
    <source>
        <strain evidence="2">UC10</strain>
    </source>
</reference>
<protein>
    <submittedName>
        <fullName evidence="2">Uncharacterized protein</fullName>
    </submittedName>
</protein>
<dbReference type="AlphaFoldDB" id="A0A1Y5PCE9"/>
<name>A0A1Y5PCE9_9MYCO</name>
<accession>A0A1Y5PCE9</accession>
<gene>
    <name evidence="2" type="ORF">MHPYR_310039</name>
</gene>
<dbReference type="EMBL" id="FLQS01000025">
    <property type="protein sequence ID" value="SBS76375.1"/>
    <property type="molecule type" value="Genomic_DNA"/>
</dbReference>
<feature type="region of interest" description="Disordered" evidence="1">
    <location>
        <begin position="1"/>
        <end position="31"/>
    </location>
</feature>
<proteinExistence type="predicted"/>
<evidence type="ECO:0000256" key="1">
    <source>
        <dbReference type="SAM" id="MobiDB-lite"/>
    </source>
</evidence>
<evidence type="ECO:0000313" key="2">
    <source>
        <dbReference type="EMBL" id="SBS76375.1"/>
    </source>
</evidence>
<organism evidence="2">
    <name type="scientific">uncultured Mycobacterium sp</name>
    <dbReference type="NCBI Taxonomy" id="171292"/>
    <lineage>
        <taxon>Bacteria</taxon>
        <taxon>Bacillati</taxon>
        <taxon>Actinomycetota</taxon>
        <taxon>Actinomycetes</taxon>
        <taxon>Mycobacteriales</taxon>
        <taxon>Mycobacteriaceae</taxon>
        <taxon>Mycobacterium</taxon>
        <taxon>environmental samples</taxon>
    </lineage>
</organism>
<sequence>MGDHQRRGRLHQGPHQCRNRRRPGGFDRRRPHDLQCTGRWCGSQHAVTDLLHQLRSDQPRSGGCRDQFREDRPLPGWLTANLQDRERGWPYLGQPRYHFSDNRVGRDVDLGPGGEIFDTYGAGLDIPVACY</sequence>
<feature type="compositionally biased region" description="Basic residues" evidence="1">
    <location>
        <begin position="1"/>
        <end position="23"/>
    </location>
</feature>